<protein>
    <submittedName>
        <fullName evidence="2">Uncharacterized protein</fullName>
    </submittedName>
</protein>
<sequence>MKDNKGFDLHMYNTENKFSGTNKEHPDGTDKKRGEYLVCSEELFQKELKAIVEDTLHQDE</sequence>
<evidence type="ECO:0000256" key="1">
    <source>
        <dbReference type="SAM" id="MobiDB-lite"/>
    </source>
</evidence>
<dbReference type="RefSeq" id="WP_041086451.1">
    <property type="nucleotide sequence ID" value="NZ_JXRP01000009.1"/>
</dbReference>
<keyword evidence="3" id="KW-1185">Reference proteome</keyword>
<evidence type="ECO:0000313" key="2">
    <source>
        <dbReference type="EMBL" id="KIL49330.1"/>
    </source>
</evidence>
<dbReference type="EMBL" id="JXRP01000009">
    <property type="protein sequence ID" value="KIL49330.1"/>
    <property type="molecule type" value="Genomic_DNA"/>
</dbReference>
<reference evidence="2 3" key="1">
    <citation type="submission" date="2015-01" db="EMBL/GenBank/DDBJ databases">
        <title>Genome sequencing of Jeotgalibacillus soli.</title>
        <authorList>
            <person name="Goh K.M."/>
            <person name="Chan K.-G."/>
            <person name="Yaakop A.S."/>
            <person name="Ee R."/>
            <person name="Gan H.M."/>
            <person name="Chan C.S."/>
        </authorList>
    </citation>
    <scope>NUCLEOTIDE SEQUENCE [LARGE SCALE GENOMIC DNA]</scope>
    <source>
        <strain evidence="2 3">P9</strain>
    </source>
</reference>
<name>A0A0C2RGL8_9BACL</name>
<dbReference type="STRING" id="889306.KP78_07980"/>
<accession>A0A0C2RGL8</accession>
<proteinExistence type="predicted"/>
<feature type="compositionally biased region" description="Basic and acidic residues" evidence="1">
    <location>
        <begin position="22"/>
        <end position="32"/>
    </location>
</feature>
<feature type="region of interest" description="Disordered" evidence="1">
    <location>
        <begin position="12"/>
        <end position="32"/>
    </location>
</feature>
<dbReference type="PATRIC" id="fig|889306.3.peg.800"/>
<dbReference type="Proteomes" id="UP000031938">
    <property type="component" value="Unassembled WGS sequence"/>
</dbReference>
<gene>
    <name evidence="2" type="ORF">KP78_07980</name>
</gene>
<comment type="caution">
    <text evidence="2">The sequence shown here is derived from an EMBL/GenBank/DDBJ whole genome shotgun (WGS) entry which is preliminary data.</text>
</comment>
<organism evidence="2 3">
    <name type="scientific">Jeotgalibacillus soli</name>
    <dbReference type="NCBI Taxonomy" id="889306"/>
    <lineage>
        <taxon>Bacteria</taxon>
        <taxon>Bacillati</taxon>
        <taxon>Bacillota</taxon>
        <taxon>Bacilli</taxon>
        <taxon>Bacillales</taxon>
        <taxon>Caryophanaceae</taxon>
        <taxon>Jeotgalibacillus</taxon>
    </lineage>
</organism>
<evidence type="ECO:0000313" key="3">
    <source>
        <dbReference type="Proteomes" id="UP000031938"/>
    </source>
</evidence>
<dbReference type="OrthoDB" id="2887026at2"/>
<dbReference type="AlphaFoldDB" id="A0A0C2RGL8"/>